<evidence type="ECO:0000313" key="8">
    <source>
        <dbReference type="EMBL" id="MDH7452395.1"/>
    </source>
</evidence>
<evidence type="ECO:0000259" key="7">
    <source>
        <dbReference type="Pfam" id="PF04138"/>
    </source>
</evidence>
<comment type="similarity">
    <text evidence="2">Belongs to the GtrA family.</text>
</comment>
<dbReference type="Proteomes" id="UP001160550">
    <property type="component" value="Unassembled WGS sequence"/>
</dbReference>
<evidence type="ECO:0000256" key="3">
    <source>
        <dbReference type="ARBA" id="ARBA00022692"/>
    </source>
</evidence>
<dbReference type="RefSeq" id="WP_280941597.1">
    <property type="nucleotide sequence ID" value="NZ_JARYGX010000010.1"/>
</dbReference>
<evidence type="ECO:0000256" key="2">
    <source>
        <dbReference type="ARBA" id="ARBA00009399"/>
    </source>
</evidence>
<keyword evidence="5 6" id="KW-0472">Membrane</keyword>
<evidence type="ECO:0000256" key="4">
    <source>
        <dbReference type="ARBA" id="ARBA00022989"/>
    </source>
</evidence>
<comment type="subcellular location">
    <subcellularLocation>
        <location evidence="1">Membrane</location>
        <topology evidence="1">Multi-pass membrane protein</topology>
    </subcellularLocation>
</comment>
<evidence type="ECO:0000256" key="1">
    <source>
        <dbReference type="ARBA" id="ARBA00004141"/>
    </source>
</evidence>
<feature type="transmembrane region" description="Helical" evidence="6">
    <location>
        <begin position="107"/>
        <end position="127"/>
    </location>
</feature>
<dbReference type="InterPro" id="IPR007267">
    <property type="entry name" value="GtrA_DPMS_TM"/>
</dbReference>
<sequence>MTPLRPSRILRSDFTRYVLVSIAAFALDLAVLSACLRLAGLDLPLSASIGFSAGAVLAYVLSTRWVFRHRAYRDAPRLEFAMFVAIGLAGLGVTQLVLWVGAGRMGLLPEAVKFAAAGVTFLFNYAVRKMLLFVARPRAGAVRGTPA</sequence>
<name>A0ABT6MPX0_9GAMM</name>
<dbReference type="PANTHER" id="PTHR38459:SF6">
    <property type="entry name" value="ARABINOGALACTAN BIOSYNTHESIS RECRUITING PROTEIN RV3789"/>
    <property type="match status" value="1"/>
</dbReference>
<dbReference type="Pfam" id="PF04138">
    <property type="entry name" value="GtrA_DPMS_TM"/>
    <property type="match status" value="1"/>
</dbReference>
<keyword evidence="9" id="KW-1185">Reference proteome</keyword>
<evidence type="ECO:0000313" key="9">
    <source>
        <dbReference type="Proteomes" id="UP001160550"/>
    </source>
</evidence>
<dbReference type="PANTHER" id="PTHR38459">
    <property type="entry name" value="PROPHAGE BACTOPRENOL-LINKED GLUCOSE TRANSLOCASE HOMOLOG"/>
    <property type="match status" value="1"/>
</dbReference>
<organism evidence="8 9">
    <name type="scientific">Luteimonas composti</name>
    <dbReference type="NCBI Taxonomy" id="398257"/>
    <lineage>
        <taxon>Bacteria</taxon>
        <taxon>Pseudomonadati</taxon>
        <taxon>Pseudomonadota</taxon>
        <taxon>Gammaproteobacteria</taxon>
        <taxon>Lysobacterales</taxon>
        <taxon>Lysobacteraceae</taxon>
        <taxon>Luteimonas</taxon>
    </lineage>
</organism>
<evidence type="ECO:0000256" key="6">
    <source>
        <dbReference type="SAM" id="Phobius"/>
    </source>
</evidence>
<proteinExistence type="inferred from homology"/>
<keyword evidence="3 6" id="KW-0812">Transmembrane</keyword>
<feature type="transmembrane region" description="Helical" evidence="6">
    <location>
        <begin position="45"/>
        <end position="67"/>
    </location>
</feature>
<dbReference type="EMBL" id="JARYGX010000010">
    <property type="protein sequence ID" value="MDH7452395.1"/>
    <property type="molecule type" value="Genomic_DNA"/>
</dbReference>
<evidence type="ECO:0000256" key="5">
    <source>
        <dbReference type="ARBA" id="ARBA00023136"/>
    </source>
</evidence>
<feature type="transmembrane region" description="Helical" evidence="6">
    <location>
        <begin position="79"/>
        <end position="101"/>
    </location>
</feature>
<keyword evidence="4 6" id="KW-1133">Transmembrane helix</keyword>
<reference evidence="8" key="1">
    <citation type="journal article" date="2007" name="Int. J. Syst. Evol. Microbiol.">
        <title>Luteimonas composti sp. nov., a moderately thermophilic bacterium isolated from food waste.</title>
        <authorList>
            <person name="Young C.C."/>
            <person name="Kampfer P."/>
            <person name="Chen W.M."/>
            <person name="Yen W.S."/>
            <person name="Arun A.B."/>
            <person name="Lai W.A."/>
            <person name="Shen F.T."/>
            <person name="Rekha P.D."/>
            <person name="Lin K.Y."/>
            <person name="Chou J.H."/>
        </authorList>
    </citation>
    <scope>NUCLEOTIDE SEQUENCE</scope>
    <source>
        <strain evidence="8">CC-YY355</strain>
    </source>
</reference>
<reference evidence="8" key="2">
    <citation type="submission" date="2023-04" db="EMBL/GenBank/DDBJ databases">
        <authorList>
            <person name="Sun J.-Q."/>
        </authorList>
    </citation>
    <scope>NUCLEOTIDE SEQUENCE</scope>
    <source>
        <strain evidence="8">CC-YY355</strain>
    </source>
</reference>
<feature type="domain" description="GtrA/DPMS transmembrane" evidence="7">
    <location>
        <begin position="16"/>
        <end position="133"/>
    </location>
</feature>
<dbReference type="InterPro" id="IPR051401">
    <property type="entry name" value="GtrA_CellWall_Glycosyl"/>
</dbReference>
<accession>A0ABT6MPX0</accession>
<feature type="transmembrane region" description="Helical" evidence="6">
    <location>
        <begin position="17"/>
        <end position="39"/>
    </location>
</feature>
<gene>
    <name evidence="8" type="ORF">QF205_04750</name>
</gene>
<comment type="caution">
    <text evidence="8">The sequence shown here is derived from an EMBL/GenBank/DDBJ whole genome shotgun (WGS) entry which is preliminary data.</text>
</comment>
<protein>
    <submittedName>
        <fullName evidence="8">GtrA family protein</fullName>
    </submittedName>
</protein>